<organism evidence="1 2">
    <name type="scientific">Pseudoalteromonas piscicida</name>
    <dbReference type="NCBI Taxonomy" id="43662"/>
    <lineage>
        <taxon>Bacteria</taxon>
        <taxon>Pseudomonadati</taxon>
        <taxon>Pseudomonadota</taxon>
        <taxon>Gammaproteobacteria</taxon>
        <taxon>Alteromonadales</taxon>
        <taxon>Pseudoalteromonadaceae</taxon>
        <taxon>Pseudoalteromonas</taxon>
    </lineage>
</organism>
<sequence length="61" mass="6640">MCIFRDATVALYSIRIGASICSKVASQLSLKVKAGVRKHGDKECKTVMPSVYCPVMHIIGK</sequence>
<gene>
    <name evidence="1" type="ORF">PPIS_b0627</name>
</gene>
<protein>
    <submittedName>
        <fullName evidence="1">Uncharacterized protein</fullName>
    </submittedName>
</protein>
<evidence type="ECO:0000313" key="1">
    <source>
        <dbReference type="EMBL" id="ATD09752.1"/>
    </source>
</evidence>
<dbReference type="EMBL" id="CP011925">
    <property type="protein sequence ID" value="ATD09752.1"/>
    <property type="molecule type" value="Genomic_DNA"/>
</dbReference>
<reference evidence="1 2" key="1">
    <citation type="submission" date="2015-06" db="EMBL/GenBank/DDBJ databases">
        <authorList>
            <person name="Xie B.-B."/>
            <person name="Rong J.-C."/>
            <person name="Qin Q.-L."/>
            <person name="Zhang Y.-Z."/>
        </authorList>
    </citation>
    <scope>NUCLEOTIDE SEQUENCE [LARGE SCALE GENOMIC DNA]</scope>
    <source>
        <strain evidence="1 2">JCM 20779</strain>
    </source>
</reference>
<proteinExistence type="predicted"/>
<accession>A0ABN5CJG5</accession>
<name>A0ABN5CJG5_PSEO7</name>
<keyword evidence="2" id="KW-1185">Reference proteome</keyword>
<evidence type="ECO:0000313" key="2">
    <source>
        <dbReference type="Proteomes" id="UP000016521"/>
    </source>
</evidence>
<dbReference type="Proteomes" id="UP000016521">
    <property type="component" value="Chromosome II"/>
</dbReference>